<sequence length="376" mass="41052">MGAAGLFLSLLCGSLLCLSVVRYDLKPHKSARWKDTLVPNNGVFELRLFTTSGSAYANYYLSIFFVNNLFHRPAWVANRESSLLDTSCVLSLGTSGNLIIIDQRKAPFSLNSALLAETGEITAILLDSEYAVHRVFSTKSDVFSFGVIMLEILSGRRIMVFHSDRSLNLLGRESMGAVVKQSRSRSHGPCIGGNSIESEIPHVLEHCSVVHPGAPSGSAEATSYSSKFKLLYQGIEMNWSSGDWLCAVCQHQNFKKREACQRCEYPKLGGPDVSSFIYKEVLPGDWFCNVLGCGAHNYASRSTCHHCGALKGNNGGVVSNSSAVSGYVPEGGVLLPPGWKKGDWICTRNGCGVHNYASRMECFHCRTPRDYAGNAN</sequence>
<name>A0ACB9RGH6_9MYRT</name>
<reference evidence="2" key="1">
    <citation type="journal article" date="2023" name="Front. Plant Sci.">
        <title>Chromosomal-level genome assembly of Melastoma candidum provides insights into trichome evolution.</title>
        <authorList>
            <person name="Zhong Y."/>
            <person name="Wu W."/>
            <person name="Sun C."/>
            <person name="Zou P."/>
            <person name="Liu Y."/>
            <person name="Dai S."/>
            <person name="Zhou R."/>
        </authorList>
    </citation>
    <scope>NUCLEOTIDE SEQUENCE [LARGE SCALE GENOMIC DNA]</scope>
</reference>
<proteinExistence type="predicted"/>
<comment type="caution">
    <text evidence="1">The sequence shown here is derived from an EMBL/GenBank/DDBJ whole genome shotgun (WGS) entry which is preliminary data.</text>
</comment>
<dbReference type="Proteomes" id="UP001057402">
    <property type="component" value="Chromosome 4"/>
</dbReference>
<gene>
    <name evidence="1" type="ORF">MLD38_014992</name>
</gene>
<evidence type="ECO:0000313" key="1">
    <source>
        <dbReference type="EMBL" id="KAI4377351.1"/>
    </source>
</evidence>
<dbReference type="EMBL" id="CM042883">
    <property type="protein sequence ID" value="KAI4377351.1"/>
    <property type="molecule type" value="Genomic_DNA"/>
</dbReference>
<organism evidence="1 2">
    <name type="scientific">Melastoma candidum</name>
    <dbReference type="NCBI Taxonomy" id="119954"/>
    <lineage>
        <taxon>Eukaryota</taxon>
        <taxon>Viridiplantae</taxon>
        <taxon>Streptophyta</taxon>
        <taxon>Embryophyta</taxon>
        <taxon>Tracheophyta</taxon>
        <taxon>Spermatophyta</taxon>
        <taxon>Magnoliopsida</taxon>
        <taxon>eudicotyledons</taxon>
        <taxon>Gunneridae</taxon>
        <taxon>Pentapetalae</taxon>
        <taxon>rosids</taxon>
        <taxon>malvids</taxon>
        <taxon>Myrtales</taxon>
        <taxon>Melastomataceae</taxon>
        <taxon>Melastomatoideae</taxon>
        <taxon>Melastomateae</taxon>
        <taxon>Melastoma</taxon>
    </lineage>
</organism>
<accession>A0ACB9RGH6</accession>
<keyword evidence="2" id="KW-1185">Reference proteome</keyword>
<protein>
    <submittedName>
        <fullName evidence="1">Uncharacterized protein</fullName>
    </submittedName>
</protein>
<evidence type="ECO:0000313" key="2">
    <source>
        <dbReference type="Proteomes" id="UP001057402"/>
    </source>
</evidence>